<evidence type="ECO:0000256" key="1">
    <source>
        <dbReference type="SAM" id="MobiDB-lite"/>
    </source>
</evidence>
<organism evidence="2 3">
    <name type="scientific">Paenibacillus tianmuensis</name>
    <dbReference type="NCBI Taxonomy" id="624147"/>
    <lineage>
        <taxon>Bacteria</taxon>
        <taxon>Bacillati</taxon>
        <taxon>Bacillota</taxon>
        <taxon>Bacilli</taxon>
        <taxon>Bacillales</taxon>
        <taxon>Paenibacillaceae</taxon>
        <taxon>Paenibacillus</taxon>
    </lineage>
</organism>
<dbReference type="Proteomes" id="UP000198601">
    <property type="component" value="Unassembled WGS sequence"/>
</dbReference>
<name>A0A1G4TT79_9BACL</name>
<evidence type="ECO:0000313" key="2">
    <source>
        <dbReference type="EMBL" id="SCW83945.1"/>
    </source>
</evidence>
<protein>
    <submittedName>
        <fullName evidence="2">Helix-turn-helix domain-containing protein</fullName>
    </submittedName>
</protein>
<feature type="region of interest" description="Disordered" evidence="1">
    <location>
        <begin position="286"/>
        <end position="306"/>
    </location>
</feature>
<keyword evidence="3" id="KW-1185">Reference proteome</keyword>
<dbReference type="AlphaFoldDB" id="A0A1G4TT79"/>
<gene>
    <name evidence="2" type="ORF">SAMN04487970_106320</name>
</gene>
<proteinExistence type="predicted"/>
<evidence type="ECO:0000313" key="3">
    <source>
        <dbReference type="Proteomes" id="UP000198601"/>
    </source>
</evidence>
<dbReference type="STRING" id="624147.SAMN04487970_106320"/>
<dbReference type="Gene3D" id="1.10.10.10">
    <property type="entry name" value="Winged helix-like DNA-binding domain superfamily/Winged helix DNA-binding domain"/>
    <property type="match status" value="1"/>
</dbReference>
<dbReference type="InterPro" id="IPR036388">
    <property type="entry name" value="WH-like_DNA-bd_sf"/>
</dbReference>
<accession>A0A1G4TT79</accession>
<dbReference type="RefSeq" id="WP_090676596.1">
    <property type="nucleotide sequence ID" value="NZ_FMTT01000063.1"/>
</dbReference>
<dbReference type="EMBL" id="FMTT01000063">
    <property type="protein sequence ID" value="SCW83945.1"/>
    <property type="molecule type" value="Genomic_DNA"/>
</dbReference>
<dbReference type="OrthoDB" id="2942361at2"/>
<sequence>MARIPVLGTNSDGLDELEALKSHYNQWRQNNTNMKEPFFAVLRAFKDKELLKDLDEGALRLYLYLGFVSNNETGTSWHSIQTIAKYFGRQTRTIDFWIQKLSEAGLIYRTRHDKKSATTFLIPYTDSIINVQPVKKREFDDQELLNDLLESREQLAAVYGEIIKVYHVFHWGLDQKKNPDINASKTNFLFIITKREDGVLVGHRHHLRKSGAFAISQLHVDDVVIFESPFVYKDKPVSGIAVNHMNRLRQKDSIETLMNMMRDLAVADDEILLQHPTAIYGLIEEGLEVEEDGEEDPTETDEGGED</sequence>
<reference evidence="3" key="1">
    <citation type="submission" date="2016-10" db="EMBL/GenBank/DDBJ databases">
        <authorList>
            <person name="Varghese N."/>
            <person name="Submissions S."/>
        </authorList>
    </citation>
    <scope>NUCLEOTIDE SEQUENCE [LARGE SCALE GENOMIC DNA]</scope>
    <source>
        <strain evidence="3">CGMCC 1.8946</strain>
    </source>
</reference>
<dbReference type="Pfam" id="PF13730">
    <property type="entry name" value="HTH_36"/>
    <property type="match status" value="1"/>
</dbReference>